<protein>
    <recommendedName>
        <fullName evidence="2">HAM1-like N-terminal domain-containing protein</fullName>
    </recommendedName>
</protein>
<dbReference type="Pfam" id="PF19343">
    <property type="entry name" value="HAM1_N"/>
    <property type="match status" value="1"/>
</dbReference>
<dbReference type="Gene3D" id="3.15.10.10">
    <property type="entry name" value="Bactericidal permeability-increasing protein, domain 1"/>
    <property type="match status" value="1"/>
</dbReference>
<dbReference type="EMBL" id="JAPDMQ010000046">
    <property type="protein sequence ID" value="KAK0538355.1"/>
    <property type="molecule type" value="Genomic_DNA"/>
</dbReference>
<feature type="region of interest" description="Disordered" evidence="1">
    <location>
        <begin position="824"/>
        <end position="985"/>
    </location>
</feature>
<feature type="compositionally biased region" description="Basic and acidic residues" evidence="1">
    <location>
        <begin position="860"/>
        <end position="870"/>
    </location>
</feature>
<feature type="compositionally biased region" description="Low complexity" evidence="1">
    <location>
        <begin position="872"/>
        <end position="898"/>
    </location>
</feature>
<feature type="compositionally biased region" description="Basic and acidic residues" evidence="1">
    <location>
        <begin position="946"/>
        <end position="974"/>
    </location>
</feature>
<dbReference type="PANTHER" id="PTHR31138">
    <property type="entry name" value="CHROMOSOME 19, WHOLE GENOME SHOTGUN SEQUENCE"/>
    <property type="match status" value="1"/>
</dbReference>
<accession>A0AAN6GF98</accession>
<feature type="compositionally biased region" description="Basic and acidic residues" evidence="1">
    <location>
        <begin position="908"/>
        <end position="938"/>
    </location>
</feature>
<evidence type="ECO:0000313" key="4">
    <source>
        <dbReference type="Proteomes" id="UP001176521"/>
    </source>
</evidence>
<gene>
    <name evidence="3" type="ORF">OC842_001331</name>
</gene>
<comment type="caution">
    <text evidence="3">The sequence shown here is derived from an EMBL/GenBank/DDBJ whole genome shotgun (WGS) entry which is preliminary data.</text>
</comment>
<feature type="domain" description="HAM1-like N-terminal" evidence="2">
    <location>
        <begin position="135"/>
        <end position="566"/>
    </location>
</feature>
<dbReference type="AlphaFoldDB" id="A0AAN6GF98"/>
<evidence type="ECO:0000256" key="1">
    <source>
        <dbReference type="SAM" id="MobiDB-lite"/>
    </source>
</evidence>
<organism evidence="3 4">
    <name type="scientific">Tilletia horrida</name>
    <dbReference type="NCBI Taxonomy" id="155126"/>
    <lineage>
        <taxon>Eukaryota</taxon>
        <taxon>Fungi</taxon>
        <taxon>Dikarya</taxon>
        <taxon>Basidiomycota</taxon>
        <taxon>Ustilaginomycotina</taxon>
        <taxon>Exobasidiomycetes</taxon>
        <taxon>Tilletiales</taxon>
        <taxon>Tilletiaceae</taxon>
        <taxon>Tilletia</taxon>
    </lineage>
</organism>
<feature type="compositionally biased region" description="Basic residues" evidence="1">
    <location>
        <begin position="848"/>
        <end position="859"/>
    </location>
</feature>
<proteinExistence type="predicted"/>
<reference evidence="3" key="1">
    <citation type="journal article" date="2023" name="PhytoFront">
        <title>Draft Genome Resources of Seven Strains of Tilletia horrida, Causal Agent of Kernel Smut of Rice.</title>
        <authorList>
            <person name="Khanal S."/>
            <person name="Antony Babu S."/>
            <person name="Zhou X.G."/>
        </authorList>
    </citation>
    <scope>NUCLEOTIDE SEQUENCE</scope>
    <source>
        <strain evidence="3">TX3</strain>
    </source>
</reference>
<dbReference type="PANTHER" id="PTHR31138:SF1">
    <property type="entry name" value="PDZ DOMAIN-CONTAINING PROTEIN"/>
    <property type="match status" value="1"/>
</dbReference>
<dbReference type="Proteomes" id="UP001176521">
    <property type="component" value="Unassembled WGS sequence"/>
</dbReference>
<evidence type="ECO:0000259" key="2">
    <source>
        <dbReference type="Pfam" id="PF19343"/>
    </source>
</evidence>
<evidence type="ECO:0000313" key="3">
    <source>
        <dbReference type="EMBL" id="KAK0538355.1"/>
    </source>
</evidence>
<keyword evidence="4" id="KW-1185">Reference proteome</keyword>
<name>A0AAN6GF98_9BASI</name>
<sequence>MTLIDVWAALNEGYLPTNTQLTTFIEHETALFDFDNGSSGSGKDRLSPSGRAFAQGILELRRLLVELIRHRNQREEVQTLVWELSLAAARESFDLEEQRKKQADAGGDPGEDGGFAAVLEKERRKAKKAGKLDGADPVPSKSSEALRHLRTVARILLVQPQIRYVISDAIALFAKIAATTAEEMIPVAQGQMEQVSSEAPKLKVKGEGSSVPLADAQQAVLLTEGGEASSSASASASTAAPGPASVGANGFARITPETVDAVIRNPNIKLNVPLTASTIADAAQMAGVAQSKLHVVDGSALAQFGKKVTKDFATNAESVWSAEGQFKALDRLRKLCVDLQRSRGYKEAAQFFLTEAKRAFHRSADGIRKAEKGTERFETKAFDAVLDLLENFGGEGSARAILAQTQSILHKTSKDEQALSFFSALDTFIERALLEELYATTREAEQDAKALHAQFLSLNKELREDLLQLMAQVVDFAVKLAQDEYLDAFVKQLHALLITFVKTSDDKWGLNASLWQDVTLVILPTLVTRLGVLPIPRIMYTHPDFDFVVENVALELSNLIPKYLDVVKIKVRGMSLRVHRFAFAFTAKKGIKFHDHGIADLKIGGFGLSINLEIPRNRKGHYFIVRKCKAKLEQLNIRKSNHPILHAVTSGITNSFATRKILSLIIGRGIGLSLKQLDLALMEAHLRREEERRLGIERKTEISLDELRSRAAAVRDLMRKYNESAGTFRIDFTAAEDPKNEKKWEEAHAVRWIKDTLERTGAKEEKVLEWRNTAFGEADPVLVAQGRERRDGNAARLAVKAERGIVDEEDQEGEESGKTELAAAALGGGKNGPGPTSDAAAVKNTSKAVKKPAKGWMRKRKDEDKTRSEVDSSSSKGAAADAHAQPSDTTSSSSGPGPVLFTGQLETPRAEKEAIAHAEADLERAQWDGHVEREREEVQGSQMESAEGKKAVRKHSDVSDQVGELEKVVDRQAERAAAGAGGGSD</sequence>
<dbReference type="InterPro" id="IPR045967">
    <property type="entry name" value="HAM1-like_N"/>
</dbReference>